<evidence type="ECO:0000313" key="3">
    <source>
        <dbReference type="Proteomes" id="UP000807469"/>
    </source>
</evidence>
<evidence type="ECO:0000256" key="1">
    <source>
        <dbReference type="ARBA" id="ARBA00034736"/>
    </source>
</evidence>
<dbReference type="PANTHER" id="PTHR32226">
    <property type="entry name" value="TELO2-INTERACTING PROTEIN 2"/>
    <property type="match status" value="1"/>
</dbReference>
<accession>A0A9P5ZD38</accession>
<dbReference type="OrthoDB" id="6417021at2759"/>
<dbReference type="InterPro" id="IPR018870">
    <property type="entry name" value="Tti2"/>
</dbReference>
<keyword evidence="3" id="KW-1185">Reference proteome</keyword>
<proteinExistence type="inferred from homology"/>
<dbReference type="SUPFAM" id="SSF48371">
    <property type="entry name" value="ARM repeat"/>
    <property type="match status" value="1"/>
</dbReference>
<dbReference type="PANTHER" id="PTHR32226:SF2">
    <property type="entry name" value="TELO2-INTERACTING PROTEIN 2"/>
    <property type="match status" value="1"/>
</dbReference>
<dbReference type="GO" id="GO:0005634">
    <property type="term" value="C:nucleus"/>
    <property type="evidence" value="ECO:0007669"/>
    <property type="project" value="TreeGrafter"/>
</dbReference>
<evidence type="ECO:0000313" key="2">
    <source>
        <dbReference type="EMBL" id="KAF9485494.1"/>
    </source>
</evidence>
<reference evidence="2" key="1">
    <citation type="submission" date="2020-11" db="EMBL/GenBank/DDBJ databases">
        <authorList>
            <consortium name="DOE Joint Genome Institute"/>
            <person name="Ahrendt S."/>
            <person name="Riley R."/>
            <person name="Andreopoulos W."/>
            <person name="Labutti K."/>
            <person name="Pangilinan J."/>
            <person name="Ruiz-Duenas F.J."/>
            <person name="Barrasa J.M."/>
            <person name="Sanchez-Garcia M."/>
            <person name="Camarero S."/>
            <person name="Miyauchi S."/>
            <person name="Serrano A."/>
            <person name="Linde D."/>
            <person name="Babiker R."/>
            <person name="Drula E."/>
            <person name="Ayuso-Fernandez I."/>
            <person name="Pacheco R."/>
            <person name="Padilla G."/>
            <person name="Ferreira P."/>
            <person name="Barriuso J."/>
            <person name="Kellner H."/>
            <person name="Castanera R."/>
            <person name="Alfaro M."/>
            <person name="Ramirez L."/>
            <person name="Pisabarro A.G."/>
            <person name="Kuo A."/>
            <person name="Tritt A."/>
            <person name="Lipzen A."/>
            <person name="He G."/>
            <person name="Yan M."/>
            <person name="Ng V."/>
            <person name="Cullen D."/>
            <person name="Martin F."/>
            <person name="Rosso M.-N."/>
            <person name="Henrissat B."/>
            <person name="Hibbett D."/>
            <person name="Martinez A.T."/>
            <person name="Grigoriev I.V."/>
        </authorList>
    </citation>
    <scope>NUCLEOTIDE SEQUENCE</scope>
    <source>
        <strain evidence="2">CIRM-BRFM 674</strain>
    </source>
</reference>
<comment type="caution">
    <text evidence="2">The sequence shown here is derived from an EMBL/GenBank/DDBJ whole genome shotgun (WGS) entry which is preliminary data.</text>
</comment>
<comment type="similarity">
    <text evidence="1">Belongs to the TTI2 family.</text>
</comment>
<dbReference type="InterPro" id="IPR016024">
    <property type="entry name" value="ARM-type_fold"/>
</dbReference>
<dbReference type="GO" id="GO:0005829">
    <property type="term" value="C:cytosol"/>
    <property type="evidence" value="ECO:0007669"/>
    <property type="project" value="TreeGrafter"/>
</dbReference>
<dbReference type="EMBL" id="MU155135">
    <property type="protein sequence ID" value="KAF9485494.1"/>
    <property type="molecule type" value="Genomic_DNA"/>
</dbReference>
<gene>
    <name evidence="2" type="ORF">BDN70DRAFT_927435</name>
</gene>
<organism evidence="2 3">
    <name type="scientific">Pholiota conissans</name>
    <dbReference type="NCBI Taxonomy" id="109636"/>
    <lineage>
        <taxon>Eukaryota</taxon>
        <taxon>Fungi</taxon>
        <taxon>Dikarya</taxon>
        <taxon>Basidiomycota</taxon>
        <taxon>Agaricomycotina</taxon>
        <taxon>Agaricomycetes</taxon>
        <taxon>Agaricomycetidae</taxon>
        <taxon>Agaricales</taxon>
        <taxon>Agaricineae</taxon>
        <taxon>Strophariaceae</taxon>
        <taxon>Pholiota</taxon>
    </lineage>
</organism>
<sequence length="474" mass="52877">MPLIEEVDDVDAVLEVEPDMDDLLTQLTIPPDYSRSEYIAENPIPELEKWKAKTTSVLRDILRIVKAKEAGDLTLEARGNLVFAVAPFAPRSSKRELEDDRTRLPEPWVKEADEEIAEDILCLPQLAPSRELITQVLTNNLKPIFKANPHPRLNTETGRKVAGSAGGPAAMQDYYDGQRWKEYPGIGKVVLWCVRNIEEEDYEKIWHLVIPPTMTLLDDYEAKYKLQGLFVVEEMLIHVPGGLLKRTGIAGLLNQSLRTSLAHLQSPETAALMKHAIGASLSLILLTTSVSPGSTDPAERFNELSSLLGEGIISGIWLYAEDKPGVLLATFQALPPLFKALDIGSIRFLKSLMPQLTHSLIPIPLVEPDRELQLSALRALETLLDVCKPRIPSWRETILDAVGRCWVGLIDEERKGSSAGDINLRNEVKKSLQDFCVHLAQTCPSVTKDEYPRLLKADKDLFENLFSQVDGVEL</sequence>
<dbReference type="Proteomes" id="UP000807469">
    <property type="component" value="Unassembled WGS sequence"/>
</dbReference>
<dbReference type="GO" id="GO:0110078">
    <property type="term" value="C:TTT Hsp90 cochaperone complex"/>
    <property type="evidence" value="ECO:0007669"/>
    <property type="project" value="InterPro"/>
</dbReference>
<protein>
    <submittedName>
        <fullName evidence="2">Uncharacterized protein</fullName>
    </submittedName>
</protein>
<name>A0A9P5ZD38_9AGAR</name>
<dbReference type="Pfam" id="PF10521">
    <property type="entry name" value="Tti2"/>
    <property type="match status" value="1"/>
</dbReference>
<dbReference type="AlphaFoldDB" id="A0A9P5ZD38"/>